<keyword evidence="3" id="KW-1185">Reference proteome</keyword>
<dbReference type="AlphaFoldDB" id="A0AAN7IUK3"/>
<accession>A0AAN7IUK3</accession>
<evidence type="ECO:0000313" key="2">
    <source>
        <dbReference type="EMBL" id="KAK4586735.1"/>
    </source>
</evidence>
<proteinExistence type="predicted"/>
<name>A0AAN7IUK3_QUERU</name>
<feature type="compositionally biased region" description="Basic and acidic residues" evidence="1">
    <location>
        <begin position="109"/>
        <end position="133"/>
    </location>
</feature>
<evidence type="ECO:0000256" key="1">
    <source>
        <dbReference type="SAM" id="MobiDB-lite"/>
    </source>
</evidence>
<protein>
    <submittedName>
        <fullName evidence="2">Uncharacterized protein</fullName>
    </submittedName>
</protein>
<evidence type="ECO:0000313" key="3">
    <source>
        <dbReference type="Proteomes" id="UP001324115"/>
    </source>
</evidence>
<feature type="region of interest" description="Disordered" evidence="1">
    <location>
        <begin position="101"/>
        <end position="145"/>
    </location>
</feature>
<comment type="caution">
    <text evidence="2">The sequence shown here is derived from an EMBL/GenBank/DDBJ whole genome shotgun (WGS) entry which is preliminary data.</text>
</comment>
<dbReference type="EMBL" id="JAXUIC010000006">
    <property type="protein sequence ID" value="KAK4586735.1"/>
    <property type="molecule type" value="Genomic_DNA"/>
</dbReference>
<organism evidence="2 3">
    <name type="scientific">Quercus rubra</name>
    <name type="common">Northern red oak</name>
    <name type="synonym">Quercus borealis</name>
    <dbReference type="NCBI Taxonomy" id="3512"/>
    <lineage>
        <taxon>Eukaryota</taxon>
        <taxon>Viridiplantae</taxon>
        <taxon>Streptophyta</taxon>
        <taxon>Embryophyta</taxon>
        <taxon>Tracheophyta</taxon>
        <taxon>Spermatophyta</taxon>
        <taxon>Magnoliopsida</taxon>
        <taxon>eudicotyledons</taxon>
        <taxon>Gunneridae</taxon>
        <taxon>Pentapetalae</taxon>
        <taxon>rosids</taxon>
        <taxon>fabids</taxon>
        <taxon>Fagales</taxon>
        <taxon>Fagaceae</taxon>
        <taxon>Quercus</taxon>
    </lineage>
</organism>
<gene>
    <name evidence="2" type="ORF">RGQ29_023771</name>
</gene>
<reference evidence="2 3" key="1">
    <citation type="journal article" date="2023" name="G3 (Bethesda)">
        <title>A haplotype-resolved chromosome-scale genome for Quercus rubra L. provides insights into the genetics of adaptive traits for red oak species.</title>
        <authorList>
            <person name="Kapoor B."/>
            <person name="Jenkins J."/>
            <person name="Schmutz J."/>
            <person name="Zhebentyayeva T."/>
            <person name="Kuelheim C."/>
            <person name="Coggeshall M."/>
            <person name="Heim C."/>
            <person name="Lasky J.R."/>
            <person name="Leites L."/>
            <person name="Islam-Faridi N."/>
            <person name="Romero-Severson J."/>
            <person name="DeLeo V.L."/>
            <person name="Lucas S.M."/>
            <person name="Lazic D."/>
            <person name="Gailing O."/>
            <person name="Carlson J."/>
            <person name="Staton M."/>
        </authorList>
    </citation>
    <scope>NUCLEOTIDE SEQUENCE [LARGE SCALE GENOMIC DNA]</scope>
    <source>
        <strain evidence="2">Pseudo-F2</strain>
    </source>
</reference>
<dbReference type="Proteomes" id="UP001324115">
    <property type="component" value="Unassembled WGS sequence"/>
</dbReference>
<sequence>MVEPTLLFSEFVLHRLVSNMSGHLFPLNTSLRPFLAKPLRACVYQSIKCYTQASKNNDPRDFIEERAPSTAEEFKKIAVEKLREAQQGVANQVAENVYDGTEEATLGDKNQESVKNRYKEHERGADYRKRGDGPDGDVEAFSSKA</sequence>